<reference evidence="2 3" key="2">
    <citation type="journal article" date="2019" name="G3 (Bethesda)">
        <title>Hybrid Assembly of the Genome of the Entomopathogenic Nematode Steinernema carpocapsae Identifies the X-Chromosome.</title>
        <authorList>
            <person name="Serra L."/>
            <person name="Macchietto M."/>
            <person name="Macias-Munoz A."/>
            <person name="McGill C.J."/>
            <person name="Rodriguez I.M."/>
            <person name="Rodriguez B."/>
            <person name="Murad R."/>
            <person name="Mortazavi A."/>
        </authorList>
    </citation>
    <scope>NUCLEOTIDE SEQUENCE [LARGE SCALE GENOMIC DNA]</scope>
    <source>
        <strain evidence="2 3">ALL</strain>
    </source>
</reference>
<evidence type="ECO:0000313" key="2">
    <source>
        <dbReference type="EMBL" id="TMS39461.1"/>
    </source>
</evidence>
<dbReference type="EMBL" id="AZBU02000001">
    <property type="protein sequence ID" value="TMS39461.1"/>
    <property type="molecule type" value="Genomic_DNA"/>
</dbReference>
<accession>A0A4U8V0U3</accession>
<dbReference type="EMBL" id="CM016762">
    <property type="protein sequence ID" value="TMS39461.1"/>
    <property type="molecule type" value="Genomic_DNA"/>
</dbReference>
<feature type="coiled-coil region" evidence="1">
    <location>
        <begin position="116"/>
        <end position="143"/>
    </location>
</feature>
<proteinExistence type="predicted"/>
<evidence type="ECO:0000313" key="3">
    <source>
        <dbReference type="Proteomes" id="UP000298663"/>
    </source>
</evidence>
<gene>
    <name evidence="2" type="ORF">L596_005978</name>
</gene>
<evidence type="ECO:0000256" key="1">
    <source>
        <dbReference type="SAM" id="Coils"/>
    </source>
</evidence>
<dbReference type="OrthoDB" id="5842556at2759"/>
<keyword evidence="1" id="KW-0175">Coiled coil</keyword>
<name>A0A4U8V0U3_STECR</name>
<protein>
    <submittedName>
        <fullName evidence="2">Uncharacterized protein</fullName>
    </submittedName>
</protein>
<keyword evidence="3" id="KW-1185">Reference proteome</keyword>
<organism evidence="2 3">
    <name type="scientific">Steinernema carpocapsae</name>
    <name type="common">Entomopathogenic nematode</name>
    <dbReference type="NCBI Taxonomy" id="34508"/>
    <lineage>
        <taxon>Eukaryota</taxon>
        <taxon>Metazoa</taxon>
        <taxon>Ecdysozoa</taxon>
        <taxon>Nematoda</taxon>
        <taxon>Chromadorea</taxon>
        <taxon>Rhabditida</taxon>
        <taxon>Tylenchina</taxon>
        <taxon>Panagrolaimomorpha</taxon>
        <taxon>Strongyloidoidea</taxon>
        <taxon>Steinernematidae</taxon>
        <taxon>Steinernema</taxon>
    </lineage>
</organism>
<comment type="caution">
    <text evidence="2">The sequence shown here is derived from an EMBL/GenBank/DDBJ whole genome shotgun (WGS) entry which is preliminary data.</text>
</comment>
<reference evidence="2 3" key="1">
    <citation type="journal article" date="2015" name="Genome Biol.">
        <title>Comparative genomics of Steinernema reveals deeply conserved gene regulatory networks.</title>
        <authorList>
            <person name="Dillman A.R."/>
            <person name="Macchietto M."/>
            <person name="Porter C.F."/>
            <person name="Rogers A."/>
            <person name="Williams B."/>
            <person name="Antoshechkin I."/>
            <person name="Lee M.M."/>
            <person name="Goodwin Z."/>
            <person name="Lu X."/>
            <person name="Lewis E.E."/>
            <person name="Goodrich-Blair H."/>
            <person name="Stock S.P."/>
            <person name="Adams B.J."/>
            <person name="Sternberg P.W."/>
            <person name="Mortazavi A."/>
        </authorList>
    </citation>
    <scope>NUCLEOTIDE SEQUENCE [LARGE SCALE GENOMIC DNA]</scope>
    <source>
        <strain evidence="2 3">ALL</strain>
    </source>
</reference>
<dbReference type="Proteomes" id="UP000298663">
    <property type="component" value="Chromosome X"/>
</dbReference>
<dbReference type="AlphaFoldDB" id="A0A4U8V0U3"/>
<sequence length="147" mass="16977">MDVFSEIRFAQWLLTPKRSRFNRPKNQSVEKVNGRNGTIFPGQTIEKARSLDNDNGNAIAVLDYDSSCKDLTHIKQQLLLLKNIFDNELNVGQLIEDTEPSVPPEEEPEPRRTITMEQLMEENDALRRQLLEKDKIIESLRSQLLLS</sequence>